<dbReference type="Proteomes" id="UP000515164">
    <property type="component" value="Unplaced"/>
</dbReference>
<dbReference type="PANTHER" id="PTHR11011">
    <property type="entry name" value="MALE STERILITY PROTEIN 2-RELATED"/>
    <property type="match status" value="1"/>
</dbReference>
<feature type="transmembrane region" description="Helical" evidence="10">
    <location>
        <begin position="395"/>
        <end position="415"/>
    </location>
</feature>
<dbReference type="Gene3D" id="3.40.50.720">
    <property type="entry name" value="NAD(P)-binding Rossmann-like Domain"/>
    <property type="match status" value="1"/>
</dbReference>
<evidence type="ECO:0000256" key="10">
    <source>
        <dbReference type="RuleBase" id="RU363097"/>
    </source>
</evidence>
<reference evidence="14" key="1">
    <citation type="submission" date="2025-08" db="UniProtKB">
        <authorList>
            <consortium name="RefSeq"/>
        </authorList>
    </citation>
    <scope>IDENTIFICATION</scope>
    <source>
        <tissue evidence="14">Muscle</tissue>
    </source>
</reference>
<dbReference type="EC" id="1.2.1.84" evidence="10"/>
<dbReference type="RefSeq" id="XP_033316646.1">
    <property type="nucleotide sequence ID" value="XM_033460755.1"/>
</dbReference>
<dbReference type="KEGG" id="bbif:117214567"/>
<comment type="similarity">
    <text evidence="2 10">Belongs to the fatty acyl-CoA reductase family.</text>
</comment>
<feature type="domain" description="Thioester reductase (TE)" evidence="12">
    <location>
        <begin position="64"/>
        <end position="333"/>
    </location>
</feature>
<keyword evidence="4 10" id="KW-0812">Transmembrane</keyword>
<dbReference type="InterPro" id="IPR013120">
    <property type="entry name" value="FAR_NAD-bd"/>
</dbReference>
<dbReference type="AlphaFoldDB" id="A0A6P8MS32"/>
<keyword evidence="13" id="KW-1185">Reference proteome</keyword>
<dbReference type="SUPFAM" id="SSF51735">
    <property type="entry name" value="NAD(P)-binding Rossmann-fold domains"/>
    <property type="match status" value="1"/>
</dbReference>
<keyword evidence="5 10" id="KW-0521">NADP</keyword>
<dbReference type="FunFam" id="3.40.50.720:FF:000143">
    <property type="entry name" value="Fatty acyl-CoA reductase"/>
    <property type="match status" value="1"/>
</dbReference>
<evidence type="ECO:0000256" key="3">
    <source>
        <dbReference type="ARBA" id="ARBA00022516"/>
    </source>
</evidence>
<dbReference type="PANTHER" id="PTHR11011:SF107">
    <property type="entry name" value="FATTY ACYL-COA REDUCTASE"/>
    <property type="match status" value="1"/>
</dbReference>
<keyword evidence="10" id="KW-0560">Oxidoreductase</keyword>
<evidence type="ECO:0000256" key="7">
    <source>
        <dbReference type="ARBA" id="ARBA00023098"/>
    </source>
</evidence>
<feature type="domain" description="Fatty acyl-CoA reductase C-terminal" evidence="11">
    <location>
        <begin position="404"/>
        <end position="496"/>
    </location>
</feature>
<evidence type="ECO:0000256" key="6">
    <source>
        <dbReference type="ARBA" id="ARBA00022989"/>
    </source>
</evidence>
<evidence type="ECO:0000256" key="1">
    <source>
        <dbReference type="ARBA" id="ARBA00004141"/>
    </source>
</evidence>
<evidence type="ECO:0000256" key="9">
    <source>
        <dbReference type="ARBA" id="ARBA00052530"/>
    </source>
</evidence>
<gene>
    <name evidence="14" type="primary">LOC117214567</name>
</gene>
<dbReference type="Pfam" id="PF07993">
    <property type="entry name" value="NAD_binding_4"/>
    <property type="match status" value="1"/>
</dbReference>
<keyword evidence="8 10" id="KW-0472">Membrane</keyword>
<comment type="catalytic activity">
    <reaction evidence="9 10">
        <text>a long-chain fatty acyl-CoA + 2 NADPH + 2 H(+) = a long-chain primary fatty alcohol + 2 NADP(+) + CoA</text>
        <dbReference type="Rhea" id="RHEA:52716"/>
        <dbReference type="ChEBI" id="CHEBI:15378"/>
        <dbReference type="ChEBI" id="CHEBI:57287"/>
        <dbReference type="ChEBI" id="CHEBI:57783"/>
        <dbReference type="ChEBI" id="CHEBI:58349"/>
        <dbReference type="ChEBI" id="CHEBI:77396"/>
        <dbReference type="ChEBI" id="CHEBI:83139"/>
        <dbReference type="EC" id="1.2.1.84"/>
    </reaction>
</comment>
<proteinExistence type="inferred from homology"/>
<dbReference type="GO" id="GO:0005777">
    <property type="term" value="C:peroxisome"/>
    <property type="evidence" value="ECO:0007669"/>
    <property type="project" value="TreeGrafter"/>
</dbReference>
<dbReference type="InterPro" id="IPR036291">
    <property type="entry name" value="NAD(P)-bd_dom_sf"/>
</dbReference>
<dbReference type="GO" id="GO:0016020">
    <property type="term" value="C:membrane"/>
    <property type="evidence" value="ECO:0007669"/>
    <property type="project" value="UniProtKB-SubCell"/>
</dbReference>
<evidence type="ECO:0000256" key="4">
    <source>
        <dbReference type="ARBA" id="ARBA00022692"/>
    </source>
</evidence>
<keyword evidence="6 10" id="KW-1133">Transmembrane helix</keyword>
<dbReference type="InterPro" id="IPR033640">
    <property type="entry name" value="FAR_C"/>
</dbReference>
<evidence type="ECO:0000313" key="14">
    <source>
        <dbReference type="RefSeq" id="XP_033316646.1"/>
    </source>
</evidence>
<organism evidence="13 14">
    <name type="scientific">Bombus bifarius</name>
    <dbReference type="NCBI Taxonomy" id="103933"/>
    <lineage>
        <taxon>Eukaryota</taxon>
        <taxon>Metazoa</taxon>
        <taxon>Ecdysozoa</taxon>
        <taxon>Arthropoda</taxon>
        <taxon>Hexapoda</taxon>
        <taxon>Insecta</taxon>
        <taxon>Pterygota</taxon>
        <taxon>Neoptera</taxon>
        <taxon>Endopterygota</taxon>
        <taxon>Hymenoptera</taxon>
        <taxon>Apocrita</taxon>
        <taxon>Aculeata</taxon>
        <taxon>Apoidea</taxon>
        <taxon>Anthophila</taxon>
        <taxon>Apidae</taxon>
        <taxon>Bombus</taxon>
        <taxon>Pyrobombus</taxon>
    </lineage>
</organism>
<sequence>MTSEEVQRSQHKHTDASDIFGLKEGKPCDFGTMNTKLNENEINEKLRNVNSIEGFYSGTGILMTGATGFVGKGLLEKLLRTCSRIAAIFILIRPKRNQTIEQRFKKLIDDPVFDGVRAQNPTIFDKIHLVEGDVTLPDLGLLQKDRDMLIENVNIVFHVAATINFHQPLDMIVNANVKGTANIIKLCKELKHVISVVYVSTAYSNPNLSDIEEKVYTTNLDPSLVIDICDRQDKELINLLEERILKTYPNTYTFTKNLAEQTISNNSKGLAIAIVRPSIICCSLKEPCPGWLVSFAGQSGIFMNIGNGIAKVLLGKADVMSDVVPIDYVVDVIMCAAWHVTLHIDNRVKVYNCTSSARPIKLGEIIDIFVECTREKPMNYTLRYPSCTVVANKCVYNALSIFLNVLPAFVVDVFIRLQGGKPMAMNKIKYYNKLVIAANYFNSKEWSFKRANITDMINKVNTLENGNIVKLDLQDMDWKKYVADYLAGIKKFILKEDSQSINTAPQRLSIFYWICRITKGFGIIILFSIISVIILLCTDYLNAMFSA</sequence>
<feature type="transmembrane region" description="Helical" evidence="10">
    <location>
        <begin position="521"/>
        <end position="541"/>
    </location>
</feature>
<comment type="function">
    <text evidence="10">Catalyzes the reduction of fatty acyl-CoA to fatty alcohols.</text>
</comment>
<dbReference type="GO" id="GO:0102965">
    <property type="term" value="F:alcohol-forming long-chain fatty acyl-CoA reductase activity"/>
    <property type="evidence" value="ECO:0007669"/>
    <property type="project" value="UniProtKB-EC"/>
</dbReference>
<dbReference type="GO" id="GO:0035336">
    <property type="term" value="P:long-chain fatty-acyl-CoA metabolic process"/>
    <property type="evidence" value="ECO:0007669"/>
    <property type="project" value="TreeGrafter"/>
</dbReference>
<evidence type="ECO:0000259" key="11">
    <source>
        <dbReference type="Pfam" id="PF03015"/>
    </source>
</evidence>
<protein>
    <recommendedName>
        <fullName evidence="10">Fatty acyl-CoA reductase</fullName>
        <ecNumber evidence="10">1.2.1.84</ecNumber>
    </recommendedName>
</protein>
<name>A0A6P8MS32_9HYME</name>
<dbReference type="CDD" id="cd05236">
    <property type="entry name" value="FAR-N_SDR_e"/>
    <property type="match status" value="1"/>
</dbReference>
<keyword evidence="3 10" id="KW-0444">Lipid biosynthesis</keyword>
<evidence type="ECO:0000313" key="13">
    <source>
        <dbReference type="Proteomes" id="UP000515164"/>
    </source>
</evidence>
<dbReference type="Pfam" id="PF03015">
    <property type="entry name" value="Sterile"/>
    <property type="match status" value="1"/>
</dbReference>
<dbReference type="GO" id="GO:0080019">
    <property type="term" value="F:alcohol-forming very long-chain fatty acyl-CoA reductase activity"/>
    <property type="evidence" value="ECO:0007669"/>
    <property type="project" value="InterPro"/>
</dbReference>
<comment type="subcellular location">
    <subcellularLocation>
        <location evidence="1">Membrane</location>
        <topology evidence="1">Multi-pass membrane protein</topology>
    </subcellularLocation>
</comment>
<evidence type="ECO:0000256" key="5">
    <source>
        <dbReference type="ARBA" id="ARBA00022857"/>
    </source>
</evidence>
<dbReference type="InterPro" id="IPR026055">
    <property type="entry name" value="FAR"/>
</dbReference>
<evidence type="ECO:0000256" key="8">
    <source>
        <dbReference type="ARBA" id="ARBA00023136"/>
    </source>
</evidence>
<accession>A0A6P8MS32</accession>
<dbReference type="CDD" id="cd09071">
    <property type="entry name" value="FAR_C"/>
    <property type="match status" value="1"/>
</dbReference>
<keyword evidence="7 10" id="KW-0443">Lipid metabolism</keyword>
<evidence type="ECO:0000256" key="2">
    <source>
        <dbReference type="ARBA" id="ARBA00005928"/>
    </source>
</evidence>
<dbReference type="GeneID" id="117214567"/>
<evidence type="ECO:0000259" key="12">
    <source>
        <dbReference type="Pfam" id="PF07993"/>
    </source>
</evidence>